<dbReference type="Gene3D" id="3.40.630.40">
    <property type="entry name" value="Zn-dependent exopeptidases"/>
    <property type="match status" value="1"/>
</dbReference>
<sequence length="280" mass="30900">MGHPDRGELTMTVRQSIETGNGMDATKIAVLHIPHSSRLIPADERAQLSVSELELETELLRMTDAFTAELFPPTLHEAERVVFPVSRLVCDVERFPKDADEPMAGRGMGAIYGATSTGSRLRATVSVAERERVMTRWYWPHHELLTSAIDKVLRREDRCLIIDCHSFADRPLPHEPDQDPQRPEICIGTDSLHTAHGLAGAVADAAGKLGFTVAVDRPFAGALIPAKHYGADTRVQSIMIEVNRRVYMNELTGDRLVSFEKCREAVGTLVSTAATFFLSA</sequence>
<comment type="caution">
    <text evidence="1">The sequence shown here is derived from an EMBL/GenBank/DDBJ whole genome shotgun (WGS) entry which is preliminary data.</text>
</comment>
<dbReference type="AlphaFoldDB" id="A0A4V1KWU2"/>
<name>A0A4V1KWU2_9BRAD</name>
<evidence type="ECO:0000313" key="2">
    <source>
        <dbReference type="Proteomes" id="UP000290174"/>
    </source>
</evidence>
<evidence type="ECO:0000313" key="1">
    <source>
        <dbReference type="EMBL" id="RXG99463.1"/>
    </source>
</evidence>
<reference evidence="1 2" key="1">
    <citation type="submission" date="2018-11" db="EMBL/GenBank/DDBJ databases">
        <title>Bradyrhizobium sp. nov., isolated from effective nodules of peanut in China.</title>
        <authorList>
            <person name="Li Y."/>
        </authorList>
    </citation>
    <scope>NUCLEOTIDE SEQUENCE [LARGE SCALE GENOMIC DNA]</scope>
    <source>
        <strain evidence="1 2">CCBAU 51770</strain>
    </source>
</reference>
<dbReference type="SUPFAM" id="SSF53187">
    <property type="entry name" value="Zn-dependent exopeptidases"/>
    <property type="match status" value="1"/>
</dbReference>
<dbReference type="InterPro" id="IPR007709">
    <property type="entry name" value="N-FG_amidohydro"/>
</dbReference>
<proteinExistence type="predicted"/>
<dbReference type="GO" id="GO:0016787">
    <property type="term" value="F:hydrolase activity"/>
    <property type="evidence" value="ECO:0007669"/>
    <property type="project" value="UniProtKB-KW"/>
</dbReference>
<gene>
    <name evidence="1" type="ORF">EAS61_12340</name>
</gene>
<dbReference type="Pfam" id="PF05013">
    <property type="entry name" value="FGase"/>
    <property type="match status" value="1"/>
</dbReference>
<dbReference type="EMBL" id="RKMK01000008">
    <property type="protein sequence ID" value="RXG99463.1"/>
    <property type="molecule type" value="Genomic_DNA"/>
</dbReference>
<organism evidence="1 2">
    <name type="scientific">Bradyrhizobium zhanjiangense</name>
    <dbReference type="NCBI Taxonomy" id="1325107"/>
    <lineage>
        <taxon>Bacteria</taxon>
        <taxon>Pseudomonadati</taxon>
        <taxon>Pseudomonadota</taxon>
        <taxon>Alphaproteobacteria</taxon>
        <taxon>Hyphomicrobiales</taxon>
        <taxon>Nitrobacteraceae</taxon>
        <taxon>Bradyrhizobium</taxon>
    </lineage>
</organism>
<dbReference type="Proteomes" id="UP000290174">
    <property type="component" value="Unassembled WGS sequence"/>
</dbReference>
<accession>A0A4V1KWU2</accession>
<keyword evidence="1" id="KW-0378">Hydrolase</keyword>
<protein>
    <submittedName>
        <fullName evidence="1">N-formylglutamate amidohydrolase</fullName>
    </submittedName>
</protein>